<dbReference type="Pfam" id="PF00583">
    <property type="entry name" value="Acetyltransf_1"/>
    <property type="match status" value="1"/>
</dbReference>
<dbReference type="Gene3D" id="3.40.630.30">
    <property type="match status" value="1"/>
</dbReference>
<sequence length="166" mass="19264">FLRLATQDDLHQILLITNKAVQYLKQQNIDQWQYGYPSKEIFLADIAKKQLFVALIDDKVVSMICLSKAPEESYKQITWKQAIENYGVIHRFAVAPEYKGKISSKIIEMLKQLAKSQNLRSIRTDTHQKNIAMQKLMQKCGFEKMGIIQLDCPGDRERICLECELL</sequence>
<gene>
    <name evidence="2" type="ORF">TPC1_11246</name>
</gene>
<keyword evidence="2" id="KW-0808">Transferase</keyword>
<organism evidence="2">
    <name type="scientific">Trepomonas sp. PC1</name>
    <dbReference type="NCBI Taxonomy" id="1076344"/>
    <lineage>
        <taxon>Eukaryota</taxon>
        <taxon>Metamonada</taxon>
        <taxon>Diplomonadida</taxon>
        <taxon>Hexamitidae</taxon>
        <taxon>Hexamitinae</taxon>
        <taxon>Trepomonas</taxon>
    </lineage>
</organism>
<dbReference type="AlphaFoldDB" id="A0A146KJ64"/>
<dbReference type="CDD" id="cd04301">
    <property type="entry name" value="NAT_SF"/>
    <property type="match status" value="1"/>
</dbReference>
<feature type="domain" description="N-acetyltransferase" evidence="1">
    <location>
        <begin position="1"/>
        <end position="166"/>
    </location>
</feature>
<dbReference type="EMBL" id="GDID01000931">
    <property type="protein sequence ID" value="JAP95675.1"/>
    <property type="molecule type" value="Transcribed_RNA"/>
</dbReference>
<evidence type="ECO:0000313" key="2">
    <source>
        <dbReference type="EMBL" id="JAP95675.1"/>
    </source>
</evidence>
<dbReference type="GO" id="GO:0016747">
    <property type="term" value="F:acyltransferase activity, transferring groups other than amino-acyl groups"/>
    <property type="evidence" value="ECO:0007669"/>
    <property type="project" value="InterPro"/>
</dbReference>
<name>A0A146KJ64_9EUKA</name>
<protein>
    <submittedName>
        <fullName evidence="2">GNAT family acetyltransferase</fullName>
    </submittedName>
</protein>
<dbReference type="SUPFAM" id="SSF55729">
    <property type="entry name" value="Acyl-CoA N-acyltransferases (Nat)"/>
    <property type="match status" value="1"/>
</dbReference>
<dbReference type="InterPro" id="IPR016181">
    <property type="entry name" value="Acyl_CoA_acyltransferase"/>
</dbReference>
<proteinExistence type="predicted"/>
<accession>A0A146KJ64</accession>
<evidence type="ECO:0000259" key="1">
    <source>
        <dbReference type="PROSITE" id="PS51186"/>
    </source>
</evidence>
<dbReference type="InterPro" id="IPR000182">
    <property type="entry name" value="GNAT_dom"/>
</dbReference>
<reference evidence="2" key="1">
    <citation type="submission" date="2015-07" db="EMBL/GenBank/DDBJ databases">
        <title>Adaptation to a free-living lifestyle via gene acquisitions in the diplomonad Trepomonas sp. PC1.</title>
        <authorList>
            <person name="Xu F."/>
            <person name="Jerlstrom-Hultqvist J."/>
            <person name="Kolisko M."/>
            <person name="Simpson A.G.B."/>
            <person name="Roger A.J."/>
            <person name="Svard S.G."/>
            <person name="Andersson J.O."/>
        </authorList>
    </citation>
    <scope>NUCLEOTIDE SEQUENCE</scope>
    <source>
        <strain evidence="2">PC1</strain>
    </source>
</reference>
<dbReference type="PROSITE" id="PS51186">
    <property type="entry name" value="GNAT"/>
    <property type="match status" value="1"/>
</dbReference>
<feature type="non-terminal residue" evidence="2">
    <location>
        <position position="1"/>
    </location>
</feature>